<proteinExistence type="predicted"/>
<reference evidence="2" key="1">
    <citation type="submission" date="2022-08" db="EMBL/GenBank/DDBJ databases">
        <authorList>
            <consortium name="DOE Joint Genome Institute"/>
            <person name="Min B."/>
            <person name="Riley R."/>
            <person name="Sierra-Patev S."/>
            <person name="Naranjo-Ortiz M."/>
            <person name="Looney B."/>
            <person name="Konkel Z."/>
            <person name="Slot J.C."/>
            <person name="Sakamoto Y."/>
            <person name="Steenwyk J.L."/>
            <person name="Rokas A."/>
            <person name="Carro J."/>
            <person name="Camarero S."/>
            <person name="Ferreira P."/>
            <person name="Molpeceres G."/>
            <person name="Ruiz-Duenas F.J."/>
            <person name="Serrano A."/>
            <person name="Henrissat B."/>
            <person name="Drula E."/>
            <person name="Hughes K.W."/>
            <person name="Mata J.L."/>
            <person name="Ishikawa N.K."/>
            <person name="Vargas-Isla R."/>
            <person name="Ushijima S."/>
            <person name="Smith C.A."/>
            <person name="Ahrendt S."/>
            <person name="Andreopoulos W."/>
            <person name="He G."/>
            <person name="Labutti K."/>
            <person name="Lipzen A."/>
            <person name="Ng V."/>
            <person name="Sandor L."/>
            <person name="Barry K."/>
            <person name="Martinez A.T."/>
            <person name="Xiao Y."/>
            <person name="Gibbons J.G."/>
            <person name="Terashima K."/>
            <person name="Hibbett D.S."/>
            <person name="Grigoriev I.V."/>
        </authorList>
    </citation>
    <scope>NUCLEOTIDE SEQUENCE</scope>
    <source>
        <strain evidence="2">Sp2 HRB7682 ss15</strain>
    </source>
</reference>
<feature type="domain" description="C2H2-type" evidence="1">
    <location>
        <begin position="137"/>
        <end position="160"/>
    </location>
</feature>
<comment type="caution">
    <text evidence="2">The sequence shown here is derived from an EMBL/GenBank/DDBJ whole genome shotgun (WGS) entry which is preliminary data.</text>
</comment>
<gene>
    <name evidence="2" type="ORF">C8J55DRAFT_490105</name>
</gene>
<dbReference type="EMBL" id="JANVFS010000020">
    <property type="protein sequence ID" value="KAJ4476389.1"/>
    <property type="molecule type" value="Genomic_DNA"/>
</dbReference>
<reference evidence="2" key="2">
    <citation type="journal article" date="2023" name="Proc. Natl. Acad. Sci. U.S.A.">
        <title>A global phylogenomic analysis of the shiitake genus Lentinula.</title>
        <authorList>
            <person name="Sierra-Patev S."/>
            <person name="Min B."/>
            <person name="Naranjo-Ortiz M."/>
            <person name="Looney B."/>
            <person name="Konkel Z."/>
            <person name="Slot J.C."/>
            <person name="Sakamoto Y."/>
            <person name="Steenwyk J.L."/>
            <person name="Rokas A."/>
            <person name="Carro J."/>
            <person name="Camarero S."/>
            <person name="Ferreira P."/>
            <person name="Molpeceres G."/>
            <person name="Ruiz-Duenas F.J."/>
            <person name="Serrano A."/>
            <person name="Henrissat B."/>
            <person name="Drula E."/>
            <person name="Hughes K.W."/>
            <person name="Mata J.L."/>
            <person name="Ishikawa N.K."/>
            <person name="Vargas-Isla R."/>
            <person name="Ushijima S."/>
            <person name="Smith C.A."/>
            <person name="Donoghue J."/>
            <person name="Ahrendt S."/>
            <person name="Andreopoulos W."/>
            <person name="He G."/>
            <person name="LaButti K."/>
            <person name="Lipzen A."/>
            <person name="Ng V."/>
            <person name="Riley R."/>
            <person name="Sandor L."/>
            <person name="Barry K."/>
            <person name="Martinez A.T."/>
            <person name="Xiao Y."/>
            <person name="Gibbons J.G."/>
            <person name="Terashima K."/>
            <person name="Grigoriev I.V."/>
            <person name="Hibbett D."/>
        </authorList>
    </citation>
    <scope>NUCLEOTIDE SEQUENCE</scope>
    <source>
        <strain evidence="2">Sp2 HRB7682 ss15</strain>
    </source>
</reference>
<feature type="domain" description="C2H2-type" evidence="1">
    <location>
        <begin position="166"/>
        <end position="189"/>
    </location>
</feature>
<dbReference type="InterPro" id="IPR013087">
    <property type="entry name" value="Znf_C2H2_type"/>
</dbReference>
<dbReference type="PROSITE" id="PS00028">
    <property type="entry name" value="ZINC_FINGER_C2H2_1"/>
    <property type="match status" value="2"/>
</dbReference>
<evidence type="ECO:0000313" key="2">
    <source>
        <dbReference type="EMBL" id="KAJ4476389.1"/>
    </source>
</evidence>
<evidence type="ECO:0000259" key="1">
    <source>
        <dbReference type="PROSITE" id="PS00028"/>
    </source>
</evidence>
<accession>A0A9W9A8I9</accession>
<sequence>MAAHYQDVNHCLGEGSIPTTWANSQTDKESITECDGCIECVGDIVEPTSMNNMSQETWKLAFVRRSPTSFRVYENANFEYEIPPGLTIEEWFKCYGPHYGLVRGIDSPFPASVEFPLPLPDIPKLDFKNNHDGVWKCFRCKCGKQFDKEEERDIHFDQEHLGVFICKAEGCNIAFTMRDARKEHLETIHSRFSCEYETCPESYASKQSCNMHQENRPLEFVNN</sequence>
<name>A0A9W9A8I9_9AGAR</name>
<dbReference type="AlphaFoldDB" id="A0A9W9A8I9"/>
<evidence type="ECO:0000313" key="3">
    <source>
        <dbReference type="Proteomes" id="UP001150238"/>
    </source>
</evidence>
<dbReference type="Proteomes" id="UP001150238">
    <property type="component" value="Unassembled WGS sequence"/>
</dbReference>
<organism evidence="2 3">
    <name type="scientific">Lentinula lateritia</name>
    <dbReference type="NCBI Taxonomy" id="40482"/>
    <lineage>
        <taxon>Eukaryota</taxon>
        <taxon>Fungi</taxon>
        <taxon>Dikarya</taxon>
        <taxon>Basidiomycota</taxon>
        <taxon>Agaricomycotina</taxon>
        <taxon>Agaricomycetes</taxon>
        <taxon>Agaricomycetidae</taxon>
        <taxon>Agaricales</taxon>
        <taxon>Marasmiineae</taxon>
        <taxon>Omphalotaceae</taxon>
        <taxon>Lentinula</taxon>
    </lineage>
</organism>
<dbReference type="SMART" id="SM00355">
    <property type="entry name" value="ZnF_C2H2"/>
    <property type="match status" value="3"/>
</dbReference>
<protein>
    <recommendedName>
        <fullName evidence="1">C2H2-type domain-containing protein</fullName>
    </recommendedName>
</protein>